<dbReference type="GO" id="GO:0016787">
    <property type="term" value="F:hydrolase activity"/>
    <property type="evidence" value="ECO:0007669"/>
    <property type="project" value="UniProtKB-KW"/>
</dbReference>
<comment type="similarity">
    <text evidence="1 8">Belongs to the helicase family. RecQ subfamily.</text>
</comment>
<dbReference type="SMART" id="SM00490">
    <property type="entry name" value="HELICc"/>
    <property type="match status" value="1"/>
</dbReference>
<dbReference type="EC" id="5.6.2.4" evidence="8"/>
<comment type="catalytic activity">
    <reaction evidence="6 8">
        <text>Couples ATP hydrolysis with the unwinding of duplex DNA by translocating in the 3'-5' direction.</text>
        <dbReference type="EC" id="5.6.2.4"/>
    </reaction>
</comment>
<dbReference type="SMART" id="SM00487">
    <property type="entry name" value="DEXDc"/>
    <property type="match status" value="1"/>
</dbReference>
<dbReference type="CDD" id="cd18014">
    <property type="entry name" value="DEXHc_RecQ5"/>
    <property type="match status" value="1"/>
</dbReference>
<keyword evidence="4 8" id="KW-0347">Helicase</keyword>
<evidence type="ECO:0000259" key="10">
    <source>
        <dbReference type="PROSITE" id="PS51194"/>
    </source>
</evidence>
<reference evidence="12" key="1">
    <citation type="submission" date="2010-06" db="EMBL/GenBank/DDBJ databases">
        <authorList>
            <person name="Jiang H."/>
            <person name="Abraham K."/>
            <person name="Ali S."/>
            <person name="Alsbrooks S.L."/>
            <person name="Anim B.N."/>
            <person name="Anosike U.S."/>
            <person name="Attaway T."/>
            <person name="Bandaranaike D.P."/>
            <person name="Battles P.K."/>
            <person name="Bell S.N."/>
            <person name="Bell A.V."/>
            <person name="Beltran B."/>
            <person name="Bickham C."/>
            <person name="Bustamante Y."/>
            <person name="Caleb T."/>
            <person name="Canada A."/>
            <person name="Cardenas V."/>
            <person name="Carter K."/>
            <person name="Chacko J."/>
            <person name="Chandrabose M.N."/>
            <person name="Chavez D."/>
            <person name="Chavez A."/>
            <person name="Chen L."/>
            <person name="Chu H.-S."/>
            <person name="Claassen K.J."/>
            <person name="Cockrell R."/>
            <person name="Collins M."/>
            <person name="Cooper J.A."/>
            <person name="Cree A."/>
            <person name="Curry S.M."/>
            <person name="Da Y."/>
            <person name="Dao M.D."/>
            <person name="Das B."/>
            <person name="Davila M.-L."/>
            <person name="Davy-Carroll L."/>
            <person name="Denson S."/>
            <person name="Dinh H."/>
            <person name="Ebong V.E."/>
            <person name="Edwards J.R."/>
            <person name="Egan A."/>
            <person name="El-Daye J."/>
            <person name="Escobedo L."/>
            <person name="Fernandez S."/>
            <person name="Fernando P.R."/>
            <person name="Flagg N."/>
            <person name="Forbes L.D."/>
            <person name="Fowler R.G."/>
            <person name="Fu Q."/>
            <person name="Gabisi R.A."/>
            <person name="Ganer J."/>
            <person name="Garbino Pronczuk A."/>
            <person name="Garcia R.M."/>
            <person name="Garner T."/>
            <person name="Garrett T.E."/>
            <person name="Gonzalez D.A."/>
            <person name="Hamid H."/>
            <person name="Hawkins E.S."/>
            <person name="Hirani K."/>
            <person name="Hogues M.E."/>
            <person name="Hollins B."/>
            <person name="Hsiao C.-H."/>
            <person name="Jabil R."/>
            <person name="James M.L."/>
            <person name="Jhangiani S.N."/>
            <person name="Johnson B."/>
            <person name="Johnson Q."/>
            <person name="Joshi V."/>
            <person name="Kalu J.B."/>
            <person name="Kam C."/>
            <person name="Kashfia A."/>
            <person name="Keebler J."/>
            <person name="Kisamo H."/>
            <person name="Kovar C.L."/>
            <person name="Lago L.A."/>
            <person name="Lai C.-Y."/>
            <person name="Laidlaw J."/>
            <person name="Lara F."/>
            <person name="Le T.-K."/>
            <person name="Lee S.L."/>
            <person name="Legall F.H."/>
            <person name="Lemon S.J."/>
            <person name="Lewis L.R."/>
            <person name="Li B."/>
            <person name="Liu Y."/>
            <person name="Liu Y.-S."/>
            <person name="Lopez J."/>
            <person name="Lozado R.J."/>
            <person name="Lu J."/>
            <person name="Madu R.C."/>
            <person name="Maheshwari M."/>
            <person name="Maheshwari R."/>
            <person name="Malloy K."/>
            <person name="Martinez E."/>
            <person name="Mathew T."/>
            <person name="Mercado I.C."/>
            <person name="Mercado C."/>
            <person name="Meyer B."/>
            <person name="Montgomery K."/>
            <person name="Morgan M.B."/>
            <person name="Munidasa M."/>
            <person name="Nazareth L.V."/>
            <person name="Nelson J."/>
            <person name="Ng B.M."/>
            <person name="Nguyen N.B."/>
            <person name="Nguyen P.Q."/>
            <person name="Nguyen T."/>
            <person name="Obregon M."/>
            <person name="Okwuonu G.O."/>
            <person name="Onwere C.G."/>
            <person name="Orozco G."/>
            <person name="Parra A."/>
            <person name="Patel S."/>
            <person name="Patil S."/>
            <person name="Perez A."/>
            <person name="Perez Y."/>
            <person name="Pham C."/>
            <person name="Primus E.L."/>
            <person name="Pu L.-L."/>
            <person name="Puazo M."/>
            <person name="Qin X."/>
            <person name="Quiroz J.B."/>
            <person name="Reese J."/>
            <person name="Richards S."/>
            <person name="Rives C.M."/>
            <person name="Robberts R."/>
            <person name="Ruiz S.J."/>
            <person name="Ruiz M.J."/>
            <person name="Santibanez J."/>
            <person name="Schneider B.W."/>
            <person name="Sisson I."/>
            <person name="Smith M."/>
            <person name="Sodergren E."/>
            <person name="Song X.-Z."/>
            <person name="Song B.B."/>
            <person name="Summersgill H."/>
            <person name="Thelus R."/>
            <person name="Thornton R.D."/>
            <person name="Trejos Z.Y."/>
            <person name="Usmani K."/>
            <person name="Vattathil S."/>
            <person name="Villasana D."/>
            <person name="Walker D.L."/>
            <person name="Wang S."/>
            <person name="Wang K."/>
            <person name="White C.S."/>
            <person name="Williams A.C."/>
            <person name="Williamson J."/>
            <person name="Wilson K."/>
            <person name="Woghiren I.O."/>
            <person name="Woodworth J.R."/>
            <person name="Worley K.C."/>
            <person name="Wright R.A."/>
            <person name="Wu W."/>
            <person name="Young L."/>
            <person name="Zhang L."/>
            <person name="Zhang J."/>
            <person name="Zhu Y."/>
            <person name="Muzny D.M."/>
            <person name="Weinstock G."/>
            <person name="Gibbs R.A."/>
        </authorList>
    </citation>
    <scope>NUCLEOTIDE SEQUENCE [LARGE SCALE GENOMIC DNA]</scope>
    <source>
        <strain evidence="12">LSR1</strain>
    </source>
</reference>
<dbReference type="Pfam" id="PF00271">
    <property type="entry name" value="Helicase_C"/>
    <property type="match status" value="1"/>
</dbReference>
<accession>A0A8R2A479</accession>
<dbReference type="InterPro" id="IPR014001">
    <property type="entry name" value="Helicase_ATP-bd"/>
</dbReference>
<dbReference type="GO" id="GO:0005634">
    <property type="term" value="C:nucleus"/>
    <property type="evidence" value="ECO:0007669"/>
    <property type="project" value="UniProtKB-SubCell"/>
</dbReference>
<dbReference type="InterPro" id="IPR004589">
    <property type="entry name" value="DNA_helicase_ATP-dep_RecQ"/>
</dbReference>
<keyword evidence="3 8" id="KW-0378">Hydrolase</keyword>
<dbReference type="Pfam" id="PF00270">
    <property type="entry name" value="DEAD"/>
    <property type="match status" value="1"/>
</dbReference>
<dbReference type="GO" id="GO:0003676">
    <property type="term" value="F:nucleic acid binding"/>
    <property type="evidence" value="ECO:0007669"/>
    <property type="project" value="InterPro"/>
</dbReference>
<dbReference type="RefSeq" id="XP_001942901.2">
    <property type="nucleotide sequence ID" value="XM_001942866.4"/>
</dbReference>
<evidence type="ECO:0000256" key="8">
    <source>
        <dbReference type="RuleBase" id="RU364117"/>
    </source>
</evidence>
<evidence type="ECO:0000313" key="11">
    <source>
        <dbReference type="EnsemblMetazoa" id="XP_001942901.2"/>
    </source>
</evidence>
<dbReference type="GO" id="GO:0005524">
    <property type="term" value="F:ATP binding"/>
    <property type="evidence" value="ECO:0007669"/>
    <property type="project" value="UniProtKB-KW"/>
</dbReference>
<dbReference type="AlphaFoldDB" id="A0A8R2A479"/>
<reference evidence="11" key="2">
    <citation type="submission" date="2022-06" db="UniProtKB">
        <authorList>
            <consortium name="EnsemblMetazoa"/>
        </authorList>
    </citation>
    <scope>IDENTIFICATION</scope>
</reference>
<dbReference type="SUPFAM" id="SSF52540">
    <property type="entry name" value="P-loop containing nucleoside triphosphate hydrolases"/>
    <property type="match status" value="1"/>
</dbReference>
<evidence type="ECO:0000256" key="6">
    <source>
        <dbReference type="ARBA" id="ARBA00034617"/>
    </source>
</evidence>
<keyword evidence="2 8" id="KW-0547">Nucleotide-binding</keyword>
<dbReference type="InterPro" id="IPR027417">
    <property type="entry name" value="P-loop_NTPase"/>
</dbReference>
<evidence type="ECO:0000256" key="7">
    <source>
        <dbReference type="ARBA" id="ARBA00049360"/>
    </source>
</evidence>
<feature type="domain" description="Helicase C-terminal" evidence="10">
    <location>
        <begin position="255"/>
        <end position="417"/>
    </location>
</feature>
<dbReference type="PANTHER" id="PTHR13710">
    <property type="entry name" value="DNA HELICASE RECQ FAMILY MEMBER"/>
    <property type="match status" value="1"/>
</dbReference>
<dbReference type="PANTHER" id="PTHR13710:SF152">
    <property type="entry name" value="ATP-DEPENDENT DNA HELICASE Q5"/>
    <property type="match status" value="1"/>
</dbReference>
<dbReference type="KEGG" id="api:100163763"/>
<dbReference type="EnsemblMetazoa" id="XM_001942866.5">
    <property type="protein sequence ID" value="XP_001942901.2"/>
    <property type="gene ID" value="LOC100163763"/>
</dbReference>
<keyword evidence="5 8" id="KW-0067">ATP-binding</keyword>
<dbReference type="OrthoDB" id="10261556at2759"/>
<dbReference type="InterPro" id="IPR032284">
    <property type="entry name" value="RecQ_Zn-bd"/>
</dbReference>
<protein>
    <recommendedName>
        <fullName evidence="8">ATP-dependent DNA helicase</fullName>
        <ecNumber evidence="8">5.6.2.4</ecNumber>
    </recommendedName>
</protein>
<dbReference type="GO" id="GO:0000724">
    <property type="term" value="P:double-strand break repair via homologous recombination"/>
    <property type="evidence" value="ECO:0007669"/>
    <property type="project" value="TreeGrafter"/>
</dbReference>
<evidence type="ECO:0000256" key="2">
    <source>
        <dbReference type="ARBA" id="ARBA00022741"/>
    </source>
</evidence>
<dbReference type="PROSITE" id="PS51192">
    <property type="entry name" value="HELICASE_ATP_BIND_1"/>
    <property type="match status" value="1"/>
</dbReference>
<dbReference type="GO" id="GO:0043138">
    <property type="term" value="F:3'-5' DNA helicase activity"/>
    <property type="evidence" value="ECO:0007669"/>
    <property type="project" value="UniProtKB-EC"/>
</dbReference>
<keyword evidence="12" id="KW-1185">Reference proteome</keyword>
<dbReference type="InterPro" id="IPR011545">
    <property type="entry name" value="DEAD/DEAH_box_helicase_dom"/>
</dbReference>
<evidence type="ECO:0000313" key="12">
    <source>
        <dbReference type="Proteomes" id="UP000007819"/>
    </source>
</evidence>
<dbReference type="GO" id="GO:0005694">
    <property type="term" value="C:chromosome"/>
    <property type="evidence" value="ECO:0007669"/>
    <property type="project" value="TreeGrafter"/>
</dbReference>
<organism evidence="11 12">
    <name type="scientific">Acyrthosiphon pisum</name>
    <name type="common">Pea aphid</name>
    <dbReference type="NCBI Taxonomy" id="7029"/>
    <lineage>
        <taxon>Eukaryota</taxon>
        <taxon>Metazoa</taxon>
        <taxon>Ecdysozoa</taxon>
        <taxon>Arthropoda</taxon>
        <taxon>Hexapoda</taxon>
        <taxon>Insecta</taxon>
        <taxon>Pterygota</taxon>
        <taxon>Neoptera</taxon>
        <taxon>Paraneoptera</taxon>
        <taxon>Hemiptera</taxon>
        <taxon>Sternorrhyncha</taxon>
        <taxon>Aphidomorpha</taxon>
        <taxon>Aphidoidea</taxon>
        <taxon>Aphididae</taxon>
        <taxon>Macrosiphini</taxon>
        <taxon>Acyrthosiphon</taxon>
    </lineage>
</organism>
<dbReference type="Pfam" id="PF16124">
    <property type="entry name" value="RecQ_Zn_bind"/>
    <property type="match status" value="1"/>
</dbReference>
<evidence type="ECO:0000256" key="5">
    <source>
        <dbReference type="ARBA" id="ARBA00022840"/>
    </source>
</evidence>
<evidence type="ECO:0000256" key="3">
    <source>
        <dbReference type="ARBA" id="ARBA00022801"/>
    </source>
</evidence>
<proteinExistence type="inferred from homology"/>
<sequence>MLPDRRYNIIDMDDESLLKYLRLYFHHSDFKNETQKDAILAILKRNADVIVSFPSGYGRTMCYQLPSLIYLKRMTIVIIPRIARIMDQVNSLKRLEIHTEVITTLTTTSEKMRIYGDLQSELRKSHFLYVTTDQASTSAFKQLFSHLVQTNNLSYIVVDETHCENQWIYGQKNNEYHTLGMLRKKYKEIPWIVVTATAGVDVVDFLKSVLYIEDDPKTCVRFSIPCFRPNLFYDVVQDNTNGVSVPHLKIFIDKYLTEENVSLESDSERPSGLIFCKTREVTEQLVKDLKQNGILIAAYHAGLEEADRNSVKDLFMKGHYQLLAVTSISGMEINKANIRLVVHWGLPSSVSTYYYESGQAGKDGNPARCRIYLTKRATLYYNPKNESMLAAAINSVDSIEQIQNSAKSFLVFLHSRYMKDFCEGLKCRHRFFSEYFGDKKMECIDKCDICSIISDDFYGGRSAIRLEMLQMGMNTYIKNICSKFHELQKNNMLTTTDALNIMKVCDEFVKANNSNNPEATLTTFNAYEKMMKVSNVDIKSPVENDDKKYEDQLLLSS</sequence>
<dbReference type="Gene3D" id="3.40.50.300">
    <property type="entry name" value="P-loop containing nucleotide triphosphate hydrolases"/>
    <property type="match status" value="2"/>
</dbReference>
<evidence type="ECO:0000256" key="1">
    <source>
        <dbReference type="ARBA" id="ARBA00005446"/>
    </source>
</evidence>
<dbReference type="InterPro" id="IPR001650">
    <property type="entry name" value="Helicase_C-like"/>
</dbReference>
<evidence type="ECO:0000256" key="4">
    <source>
        <dbReference type="ARBA" id="ARBA00022806"/>
    </source>
</evidence>
<comment type="catalytic activity">
    <reaction evidence="7 8">
        <text>ATP + H2O = ADP + phosphate + H(+)</text>
        <dbReference type="Rhea" id="RHEA:13065"/>
        <dbReference type="ChEBI" id="CHEBI:15377"/>
        <dbReference type="ChEBI" id="CHEBI:15378"/>
        <dbReference type="ChEBI" id="CHEBI:30616"/>
        <dbReference type="ChEBI" id="CHEBI:43474"/>
        <dbReference type="ChEBI" id="CHEBI:456216"/>
    </reaction>
</comment>
<comment type="subcellular location">
    <subcellularLocation>
        <location evidence="8">Nucleus</location>
    </subcellularLocation>
</comment>
<dbReference type="PROSITE" id="PS51194">
    <property type="entry name" value="HELICASE_CTER"/>
    <property type="match status" value="1"/>
</dbReference>
<dbReference type="GO" id="GO:0009378">
    <property type="term" value="F:four-way junction helicase activity"/>
    <property type="evidence" value="ECO:0007669"/>
    <property type="project" value="TreeGrafter"/>
</dbReference>
<dbReference type="GeneID" id="100163763"/>
<evidence type="ECO:0000259" key="9">
    <source>
        <dbReference type="PROSITE" id="PS51192"/>
    </source>
</evidence>
<dbReference type="Proteomes" id="UP000007819">
    <property type="component" value="Chromosome X"/>
</dbReference>
<keyword evidence="8" id="KW-0539">Nucleus</keyword>
<dbReference type="NCBIfam" id="TIGR00614">
    <property type="entry name" value="recQ_fam"/>
    <property type="match status" value="1"/>
</dbReference>
<dbReference type="GO" id="GO:0005737">
    <property type="term" value="C:cytoplasm"/>
    <property type="evidence" value="ECO:0007669"/>
    <property type="project" value="TreeGrafter"/>
</dbReference>
<feature type="domain" description="Helicase ATP-binding" evidence="9">
    <location>
        <begin position="40"/>
        <end position="216"/>
    </location>
</feature>
<name>A0A8R2A479_ACYPI</name>